<dbReference type="Proteomes" id="UP001314205">
    <property type="component" value="Unassembled WGS sequence"/>
</dbReference>
<dbReference type="PANTHER" id="PTHR37984:SF5">
    <property type="entry name" value="PROTEIN NYNRIN-LIKE"/>
    <property type="match status" value="1"/>
</dbReference>
<keyword evidence="5" id="KW-0255">Endonuclease</keyword>
<sequence length="771" mass="87326">MVNLLKDIEGVVVFLDDVLIASDTIENHIHTLRKVLDKLKEYGLKLKREKCEFFVEKEKYLGYVMNKEGIHPDPDKIESILLMSPPKDISELRSFLGMVNFYSRFVTNLSTILRPLYELLKKDSTWKWGKLEQQAFTVVKRRLSDAVALSHYEPGAPLVVTCDASARGLGAVLAQRDAAGRERPVMCVSRALTAAECNYSQIQKEALAIVFAVKKFHQYIYGRRFTLRTDHKPLVTIFGPHQGIPSMTASRLRRWALILTAYDFDIEYVSTNDNVADALSRMISTHKESRSEENREFPEQTYLHFASEALLIDNNSLKRETARDAILGRVLGYIRDGWPQDIEIKDIKPYFHRQKELYEELGCVMWGHRVVVPSSCREKVLAELHEAHMGITKTKQFARSYVWWPGIDEAVEAVCRACSVCARVADAPEQHEPRPWLWPERPWSRLHLDFLGPIGGVTYLVTVDAHSKWVEVTAMSSISAKNLISKLREMWARFGLPRQIVSDNGPPFTSQEFQLFLKDNGIEHIFSAPYHPASNGAAENAVRMSKRVIKKALVQGVNIDIALNRFLLVYRNTEHCTTGVSPAKLLQGRSLRTRLDCLKPELGPRVRREQARQARAAGGSRRQFAPGDRVWYRDYRNSVVKWLKGEVHSRLGETDYNILGADKVFIHRHVDQIRPRSGEPDREGEDRDVSEGGRGSLSRSYLVYPNGSSPVVEEEASSSGREAAAGSAPAATSPRPPPAPQPAPAAPSPARERPNPPRTRRAPRRYGFDFD</sequence>
<dbReference type="Gene3D" id="1.10.340.70">
    <property type="match status" value="1"/>
</dbReference>
<protein>
    <recommendedName>
        <fullName evidence="1">RNA-directed DNA polymerase</fullName>
        <ecNumber evidence="1">2.7.7.49</ecNumber>
    </recommendedName>
</protein>
<evidence type="ECO:0000313" key="12">
    <source>
        <dbReference type="Proteomes" id="UP001314205"/>
    </source>
</evidence>
<feature type="region of interest" description="Disordered" evidence="8">
    <location>
        <begin position="671"/>
        <end position="771"/>
    </location>
</feature>
<proteinExistence type="predicted"/>
<dbReference type="Pfam" id="PF17917">
    <property type="entry name" value="RT_RNaseH"/>
    <property type="match status" value="1"/>
</dbReference>
<dbReference type="PANTHER" id="PTHR37984">
    <property type="entry name" value="PROTEIN CBG26694"/>
    <property type="match status" value="1"/>
</dbReference>
<dbReference type="InterPro" id="IPR001584">
    <property type="entry name" value="Integrase_cat-core"/>
</dbReference>
<feature type="compositionally biased region" description="Pro residues" evidence="8">
    <location>
        <begin position="734"/>
        <end position="747"/>
    </location>
</feature>
<dbReference type="InterPro" id="IPR043502">
    <property type="entry name" value="DNA/RNA_pol_sf"/>
</dbReference>
<evidence type="ECO:0000256" key="8">
    <source>
        <dbReference type="SAM" id="MobiDB-lite"/>
    </source>
</evidence>
<dbReference type="FunFam" id="3.30.70.270:FF:000026">
    <property type="entry name" value="Transposon Ty3-G Gag-Pol polyprotein"/>
    <property type="match status" value="1"/>
</dbReference>
<dbReference type="GO" id="GO:0003964">
    <property type="term" value="F:RNA-directed DNA polymerase activity"/>
    <property type="evidence" value="ECO:0007669"/>
    <property type="project" value="UniProtKB-KW"/>
</dbReference>
<dbReference type="GO" id="GO:0004519">
    <property type="term" value="F:endonuclease activity"/>
    <property type="evidence" value="ECO:0007669"/>
    <property type="project" value="UniProtKB-KW"/>
</dbReference>
<evidence type="ECO:0000256" key="1">
    <source>
        <dbReference type="ARBA" id="ARBA00012493"/>
    </source>
</evidence>
<dbReference type="Pfam" id="PF00665">
    <property type="entry name" value="rve"/>
    <property type="match status" value="1"/>
</dbReference>
<dbReference type="CDD" id="cd09274">
    <property type="entry name" value="RNase_HI_RT_Ty3"/>
    <property type="match status" value="1"/>
</dbReference>
<dbReference type="InterPro" id="IPR050951">
    <property type="entry name" value="Retrovirus_Pol_polyprotein"/>
</dbReference>
<dbReference type="PROSITE" id="PS50878">
    <property type="entry name" value="RT_POL"/>
    <property type="match status" value="1"/>
</dbReference>
<dbReference type="FunFam" id="3.10.20.370:FF:000001">
    <property type="entry name" value="Retrovirus-related Pol polyprotein from transposon 17.6-like protein"/>
    <property type="match status" value="1"/>
</dbReference>
<dbReference type="Pfam" id="PF00078">
    <property type="entry name" value="RVT_1"/>
    <property type="match status" value="1"/>
</dbReference>
<dbReference type="InterPro" id="IPR041588">
    <property type="entry name" value="Integrase_H2C2"/>
</dbReference>
<evidence type="ECO:0000256" key="4">
    <source>
        <dbReference type="ARBA" id="ARBA00022722"/>
    </source>
</evidence>
<dbReference type="InterPro" id="IPR012337">
    <property type="entry name" value="RNaseH-like_sf"/>
</dbReference>
<feature type="compositionally biased region" description="Basic and acidic residues" evidence="8">
    <location>
        <begin position="671"/>
        <end position="691"/>
    </location>
</feature>
<feature type="compositionally biased region" description="Low complexity" evidence="8">
    <location>
        <begin position="717"/>
        <end position="733"/>
    </location>
</feature>
<dbReference type="InterPro" id="IPR041373">
    <property type="entry name" value="RT_RNaseH"/>
</dbReference>
<feature type="domain" description="Reverse transcriptase" evidence="9">
    <location>
        <begin position="1"/>
        <end position="65"/>
    </location>
</feature>
<evidence type="ECO:0000259" key="9">
    <source>
        <dbReference type="PROSITE" id="PS50878"/>
    </source>
</evidence>
<dbReference type="EMBL" id="CAVLGL010000080">
    <property type="protein sequence ID" value="CAK1586404.1"/>
    <property type="molecule type" value="Genomic_DNA"/>
</dbReference>
<dbReference type="GO" id="GO:0016787">
    <property type="term" value="F:hydrolase activity"/>
    <property type="evidence" value="ECO:0007669"/>
    <property type="project" value="UniProtKB-KW"/>
</dbReference>
<dbReference type="FunFam" id="3.30.420.10:FF:000063">
    <property type="entry name" value="Retrovirus-related Pol polyprotein from transposon 297-like Protein"/>
    <property type="match status" value="1"/>
</dbReference>
<dbReference type="SUPFAM" id="SSF56672">
    <property type="entry name" value="DNA/RNA polymerases"/>
    <property type="match status" value="1"/>
</dbReference>
<dbReference type="FunFam" id="1.10.340.70:FF:000003">
    <property type="entry name" value="Protein CBG25708"/>
    <property type="match status" value="1"/>
</dbReference>
<evidence type="ECO:0000256" key="2">
    <source>
        <dbReference type="ARBA" id="ARBA00022679"/>
    </source>
</evidence>
<dbReference type="AlphaFoldDB" id="A0AAV1KX33"/>
<keyword evidence="2" id="KW-0808">Transferase</keyword>
<feature type="domain" description="Integrase catalytic" evidence="10">
    <location>
        <begin position="438"/>
        <end position="590"/>
    </location>
</feature>
<dbReference type="Gene3D" id="3.30.420.10">
    <property type="entry name" value="Ribonuclease H-like superfamily/Ribonuclease H"/>
    <property type="match status" value="1"/>
</dbReference>
<dbReference type="PROSITE" id="PS50994">
    <property type="entry name" value="INTEGRASE"/>
    <property type="match status" value="1"/>
</dbReference>
<dbReference type="FunFam" id="3.30.70.270:FF:000003">
    <property type="entry name" value="Transposon Ty3-G Gag-Pol polyprotein"/>
    <property type="match status" value="1"/>
</dbReference>
<evidence type="ECO:0000259" key="10">
    <source>
        <dbReference type="PROSITE" id="PS50994"/>
    </source>
</evidence>
<comment type="caution">
    <text evidence="11">The sequence shown here is derived from an EMBL/GenBank/DDBJ whole genome shotgun (WGS) entry which is preliminary data.</text>
</comment>
<dbReference type="SUPFAM" id="SSF53098">
    <property type="entry name" value="Ribonuclease H-like"/>
    <property type="match status" value="1"/>
</dbReference>
<keyword evidence="7" id="KW-0695">RNA-directed DNA polymerase</keyword>
<dbReference type="InterPro" id="IPR036397">
    <property type="entry name" value="RNaseH_sf"/>
</dbReference>
<dbReference type="Pfam" id="PF17921">
    <property type="entry name" value="Integrase_H2C2"/>
    <property type="match status" value="1"/>
</dbReference>
<evidence type="ECO:0000256" key="6">
    <source>
        <dbReference type="ARBA" id="ARBA00022801"/>
    </source>
</evidence>
<dbReference type="InterPro" id="IPR043128">
    <property type="entry name" value="Rev_trsase/Diguanyl_cyclase"/>
</dbReference>
<dbReference type="Gene3D" id="3.30.70.270">
    <property type="match status" value="2"/>
</dbReference>
<keyword evidence="12" id="KW-1185">Reference proteome</keyword>
<reference evidence="11 12" key="1">
    <citation type="submission" date="2023-11" db="EMBL/GenBank/DDBJ databases">
        <authorList>
            <person name="Hedman E."/>
            <person name="Englund M."/>
            <person name="Stromberg M."/>
            <person name="Nyberg Akerstrom W."/>
            <person name="Nylinder S."/>
            <person name="Jareborg N."/>
            <person name="Kallberg Y."/>
            <person name="Kronander E."/>
        </authorList>
    </citation>
    <scope>NUCLEOTIDE SEQUENCE [LARGE SCALE GENOMIC DNA]</scope>
</reference>
<organism evidence="11 12">
    <name type="scientific">Parnassius mnemosyne</name>
    <name type="common">clouded apollo</name>
    <dbReference type="NCBI Taxonomy" id="213953"/>
    <lineage>
        <taxon>Eukaryota</taxon>
        <taxon>Metazoa</taxon>
        <taxon>Ecdysozoa</taxon>
        <taxon>Arthropoda</taxon>
        <taxon>Hexapoda</taxon>
        <taxon>Insecta</taxon>
        <taxon>Pterygota</taxon>
        <taxon>Neoptera</taxon>
        <taxon>Endopterygota</taxon>
        <taxon>Lepidoptera</taxon>
        <taxon>Glossata</taxon>
        <taxon>Ditrysia</taxon>
        <taxon>Papilionoidea</taxon>
        <taxon>Papilionidae</taxon>
        <taxon>Parnassiinae</taxon>
        <taxon>Parnassini</taxon>
        <taxon>Parnassius</taxon>
        <taxon>Driopa</taxon>
    </lineage>
</organism>
<gene>
    <name evidence="11" type="ORF">PARMNEM_LOCUS7364</name>
</gene>
<evidence type="ECO:0000256" key="5">
    <source>
        <dbReference type="ARBA" id="ARBA00022759"/>
    </source>
</evidence>
<keyword evidence="4" id="KW-0540">Nuclease</keyword>
<keyword evidence="6" id="KW-0378">Hydrolase</keyword>
<evidence type="ECO:0000313" key="11">
    <source>
        <dbReference type="EMBL" id="CAK1586404.1"/>
    </source>
</evidence>
<dbReference type="EC" id="2.7.7.49" evidence="1"/>
<evidence type="ECO:0000256" key="7">
    <source>
        <dbReference type="ARBA" id="ARBA00022918"/>
    </source>
</evidence>
<evidence type="ECO:0000256" key="3">
    <source>
        <dbReference type="ARBA" id="ARBA00022695"/>
    </source>
</evidence>
<keyword evidence="3" id="KW-0548">Nucleotidyltransferase</keyword>
<dbReference type="GO" id="GO:0015074">
    <property type="term" value="P:DNA integration"/>
    <property type="evidence" value="ECO:0007669"/>
    <property type="project" value="InterPro"/>
</dbReference>
<name>A0AAV1KX33_9NEOP</name>
<dbReference type="GO" id="GO:0003676">
    <property type="term" value="F:nucleic acid binding"/>
    <property type="evidence" value="ECO:0007669"/>
    <property type="project" value="InterPro"/>
</dbReference>
<accession>A0AAV1KX33</accession>
<dbReference type="GO" id="GO:0042575">
    <property type="term" value="C:DNA polymerase complex"/>
    <property type="evidence" value="ECO:0007669"/>
    <property type="project" value="UniProtKB-ARBA"/>
</dbReference>
<dbReference type="InterPro" id="IPR000477">
    <property type="entry name" value="RT_dom"/>
</dbReference>